<reference evidence="1" key="1">
    <citation type="submission" date="2021-05" db="EMBL/GenBank/DDBJ databases">
        <authorList>
            <person name="Pan Q."/>
            <person name="Jouanno E."/>
            <person name="Zahm M."/>
            <person name="Klopp C."/>
            <person name="Cabau C."/>
            <person name="Louis A."/>
            <person name="Berthelot C."/>
            <person name="Parey E."/>
            <person name="Roest Crollius H."/>
            <person name="Montfort J."/>
            <person name="Robinson-Rechavi M."/>
            <person name="Bouchez O."/>
            <person name="Lampietro C."/>
            <person name="Lopez Roques C."/>
            <person name="Donnadieu C."/>
            <person name="Postlethwait J."/>
            <person name="Bobe J."/>
            <person name="Dillon D."/>
            <person name="Chandos A."/>
            <person name="von Hippel F."/>
            <person name="Guiguen Y."/>
        </authorList>
    </citation>
    <scope>NUCLEOTIDE SEQUENCE</scope>
    <source>
        <strain evidence="1">YG-Jan2019</strain>
    </source>
</reference>
<evidence type="ECO:0000313" key="1">
    <source>
        <dbReference type="EMBL" id="KAJ8012516.1"/>
    </source>
</evidence>
<name>A0ACC2H9S7_DALPE</name>
<sequence length="160" mass="17546">MKVSTGPVQHGYAIQDINCASQKIVPSSQGIQPSFNNISHLANTSPSWKRPAFKGLQAPVTSEDSLVSHCIYVPVRALSMSTFWPVGCTRASKWSLAHAVVRGRPCSSHLLPWSGSQSQGWGLWTSTKSLLPQMLQSGQILCQFLWDGDRHEESDASLRV</sequence>
<comment type="caution">
    <text evidence="1">The sequence shown here is derived from an EMBL/GenBank/DDBJ whole genome shotgun (WGS) entry which is preliminary data.</text>
</comment>
<accession>A0ACC2H9S7</accession>
<dbReference type="Proteomes" id="UP001157502">
    <property type="component" value="Chromosome 4"/>
</dbReference>
<dbReference type="EMBL" id="CM055731">
    <property type="protein sequence ID" value="KAJ8012516.1"/>
    <property type="molecule type" value="Genomic_DNA"/>
</dbReference>
<protein>
    <submittedName>
        <fullName evidence="1">Uncharacterized protein</fullName>
    </submittedName>
</protein>
<gene>
    <name evidence="1" type="ORF">DPEC_G00043630</name>
</gene>
<evidence type="ECO:0000313" key="2">
    <source>
        <dbReference type="Proteomes" id="UP001157502"/>
    </source>
</evidence>
<proteinExistence type="predicted"/>
<organism evidence="1 2">
    <name type="scientific">Dallia pectoralis</name>
    <name type="common">Alaska blackfish</name>
    <dbReference type="NCBI Taxonomy" id="75939"/>
    <lineage>
        <taxon>Eukaryota</taxon>
        <taxon>Metazoa</taxon>
        <taxon>Chordata</taxon>
        <taxon>Craniata</taxon>
        <taxon>Vertebrata</taxon>
        <taxon>Euteleostomi</taxon>
        <taxon>Actinopterygii</taxon>
        <taxon>Neopterygii</taxon>
        <taxon>Teleostei</taxon>
        <taxon>Protacanthopterygii</taxon>
        <taxon>Esociformes</taxon>
        <taxon>Umbridae</taxon>
        <taxon>Dallia</taxon>
    </lineage>
</organism>
<keyword evidence="2" id="KW-1185">Reference proteome</keyword>